<protein>
    <submittedName>
        <fullName evidence="4">SPFH domain-containing protein</fullName>
    </submittedName>
</protein>
<sequence length="280" mass="31441">MVINLFSILLAMLILLLVSGIRIMREYERAVVFLLGRFYQVKGPGLIFIIPIVQQMVKVDLRTIVMDVPTQDVISRDNVSVKVSAIVFFRVIEPEKAVIQVEHYYEATSQMAQTTLRSVLGQHELDEMLAARDKLNADIQTILDQQTESWGIKVSNVEIKQMDLNETMIRAIARQAEAERERRAKVIHAEGELQASQKLVEAAQTLAQSPSAIQLRYLQTLTEIAGDKSNTIVFPLPMELLESLSVALNGNKRKREPANLSQKTLTFGGNSSRITLAPQQ</sequence>
<dbReference type="RefSeq" id="WP_104428397.1">
    <property type="nucleotide sequence ID" value="NZ_PTIZ01000003.1"/>
</dbReference>
<dbReference type="GO" id="GO:0098552">
    <property type="term" value="C:side of membrane"/>
    <property type="evidence" value="ECO:0007669"/>
    <property type="project" value="UniProtKB-ARBA"/>
</dbReference>
<dbReference type="Gene3D" id="6.10.250.2090">
    <property type="match status" value="1"/>
</dbReference>
<evidence type="ECO:0000256" key="1">
    <source>
        <dbReference type="ARBA" id="ARBA00004167"/>
    </source>
</evidence>
<dbReference type="PANTHER" id="PTHR10264:SF19">
    <property type="entry name" value="AT06885P-RELATED"/>
    <property type="match status" value="1"/>
</dbReference>
<reference evidence="4 5" key="1">
    <citation type="submission" date="2018-02" db="EMBL/GenBank/DDBJ databases">
        <title>Subsurface microbial communities from deep shales in Ohio and West Virginia, USA.</title>
        <authorList>
            <person name="Wrighton K."/>
        </authorList>
    </citation>
    <scope>NUCLEOTIDE SEQUENCE [LARGE SCALE GENOMIC DNA]</scope>
    <source>
        <strain evidence="4 5">OWC-DMM</strain>
    </source>
</reference>
<evidence type="ECO:0000259" key="3">
    <source>
        <dbReference type="SMART" id="SM00244"/>
    </source>
</evidence>
<accession>A0A2S6HH05</accession>
<dbReference type="EMBL" id="PTIZ01000003">
    <property type="protein sequence ID" value="PPK76740.1"/>
    <property type="molecule type" value="Genomic_DNA"/>
</dbReference>
<dbReference type="InterPro" id="IPR001107">
    <property type="entry name" value="Band_7"/>
</dbReference>
<gene>
    <name evidence="4" type="ORF">B0F87_103347</name>
</gene>
<dbReference type="CDD" id="cd08826">
    <property type="entry name" value="SPFH_eoslipins_u1"/>
    <property type="match status" value="1"/>
</dbReference>
<dbReference type="Proteomes" id="UP000240010">
    <property type="component" value="Unassembled WGS sequence"/>
</dbReference>
<dbReference type="SMART" id="SM00244">
    <property type="entry name" value="PHB"/>
    <property type="match status" value="1"/>
</dbReference>
<evidence type="ECO:0000313" key="4">
    <source>
        <dbReference type="EMBL" id="PPK76740.1"/>
    </source>
</evidence>
<name>A0A2S6HH05_9GAMM</name>
<dbReference type="GO" id="GO:0005886">
    <property type="term" value="C:plasma membrane"/>
    <property type="evidence" value="ECO:0007669"/>
    <property type="project" value="InterPro"/>
</dbReference>
<feature type="domain" description="Band 7" evidence="3">
    <location>
        <begin position="19"/>
        <end position="176"/>
    </location>
</feature>
<comment type="subcellular location">
    <subcellularLocation>
        <location evidence="1">Membrane</location>
        <topology evidence="1">Single-pass membrane protein</topology>
    </subcellularLocation>
</comment>
<evidence type="ECO:0000313" key="5">
    <source>
        <dbReference type="Proteomes" id="UP000240010"/>
    </source>
</evidence>
<dbReference type="Gene3D" id="3.30.479.30">
    <property type="entry name" value="Band 7 domain"/>
    <property type="match status" value="1"/>
</dbReference>
<dbReference type="AlphaFoldDB" id="A0A2S6HH05"/>
<dbReference type="SUPFAM" id="SSF117892">
    <property type="entry name" value="Band 7/SPFH domain"/>
    <property type="match status" value="1"/>
</dbReference>
<dbReference type="FunFam" id="3.30.479.30:FF:000004">
    <property type="entry name" value="Putative membrane protease family, stomatin"/>
    <property type="match status" value="1"/>
</dbReference>
<comment type="similarity">
    <text evidence="2">Belongs to the band 7/mec-2 family.</text>
</comment>
<organism evidence="4 5">
    <name type="scientific">Methylobacter tundripaludum</name>
    <dbReference type="NCBI Taxonomy" id="173365"/>
    <lineage>
        <taxon>Bacteria</taxon>
        <taxon>Pseudomonadati</taxon>
        <taxon>Pseudomonadota</taxon>
        <taxon>Gammaproteobacteria</taxon>
        <taxon>Methylococcales</taxon>
        <taxon>Methylococcaceae</taxon>
        <taxon>Methylobacter</taxon>
    </lineage>
</organism>
<dbReference type="InterPro" id="IPR043202">
    <property type="entry name" value="Band-7_stomatin-like"/>
</dbReference>
<dbReference type="InterPro" id="IPR001972">
    <property type="entry name" value="Stomatin_HflK_fam"/>
</dbReference>
<dbReference type="PANTHER" id="PTHR10264">
    <property type="entry name" value="BAND 7 PROTEIN-RELATED"/>
    <property type="match status" value="1"/>
</dbReference>
<comment type="caution">
    <text evidence="4">The sequence shown here is derived from an EMBL/GenBank/DDBJ whole genome shotgun (WGS) entry which is preliminary data.</text>
</comment>
<evidence type="ECO:0000256" key="2">
    <source>
        <dbReference type="ARBA" id="ARBA00008164"/>
    </source>
</evidence>
<dbReference type="InterPro" id="IPR036013">
    <property type="entry name" value="Band_7/SPFH_dom_sf"/>
</dbReference>
<dbReference type="Pfam" id="PF01145">
    <property type="entry name" value="Band_7"/>
    <property type="match status" value="1"/>
</dbReference>
<dbReference type="PRINTS" id="PR00721">
    <property type="entry name" value="STOMATIN"/>
</dbReference>
<proteinExistence type="inferred from homology"/>